<dbReference type="PANTHER" id="PTHR34047:SF7">
    <property type="entry name" value="RNA-DIRECTED DNA POLYMERASE"/>
    <property type="match status" value="1"/>
</dbReference>
<evidence type="ECO:0000313" key="11">
    <source>
        <dbReference type="EMBL" id="QEG24340.1"/>
    </source>
</evidence>
<dbReference type="KEGG" id="mff:MFFC18_42590"/>
<organism evidence="11 12">
    <name type="scientific">Mariniblastus fucicola</name>
    <dbReference type="NCBI Taxonomy" id="980251"/>
    <lineage>
        <taxon>Bacteria</taxon>
        <taxon>Pseudomonadati</taxon>
        <taxon>Planctomycetota</taxon>
        <taxon>Planctomycetia</taxon>
        <taxon>Pirellulales</taxon>
        <taxon>Pirellulaceae</taxon>
        <taxon>Mariniblastus</taxon>
    </lineage>
</organism>
<accession>A0A5B9PGF8</accession>
<dbReference type="RefSeq" id="WP_075084072.1">
    <property type="nucleotide sequence ID" value="NZ_CP042912.1"/>
</dbReference>
<dbReference type="STRING" id="980251.GCA_001642875_01312"/>
<keyword evidence="6 11" id="KW-0695">RNA-directed DNA polymerase</keyword>
<evidence type="ECO:0000256" key="2">
    <source>
        <dbReference type="ARBA" id="ARBA00022679"/>
    </source>
</evidence>
<dbReference type="InterPro" id="IPR000477">
    <property type="entry name" value="RT_dom"/>
</dbReference>
<dbReference type="SUPFAM" id="SSF56672">
    <property type="entry name" value="DNA/RNA polymerases"/>
    <property type="match status" value="1"/>
</dbReference>
<keyword evidence="5" id="KW-0460">Magnesium</keyword>
<protein>
    <recommendedName>
        <fullName evidence="1">RNA-directed DNA polymerase</fullName>
        <ecNumber evidence="1">2.7.7.49</ecNumber>
    </recommendedName>
</protein>
<evidence type="ECO:0000256" key="4">
    <source>
        <dbReference type="ARBA" id="ARBA00022723"/>
    </source>
</evidence>
<dbReference type="EMBL" id="CP042912">
    <property type="protein sequence ID" value="QEG24340.1"/>
    <property type="molecule type" value="Genomic_DNA"/>
</dbReference>
<dbReference type="GO" id="GO:0051607">
    <property type="term" value="P:defense response to virus"/>
    <property type="evidence" value="ECO:0007669"/>
    <property type="project" value="UniProtKB-KW"/>
</dbReference>
<keyword evidence="2" id="KW-0808">Transferase</keyword>
<evidence type="ECO:0000256" key="9">
    <source>
        <dbReference type="ARBA" id="ARBA00048173"/>
    </source>
</evidence>
<dbReference type="InterPro" id="IPR051083">
    <property type="entry name" value="GrpII_Intron_Splice-Mob/Def"/>
</dbReference>
<evidence type="ECO:0000256" key="1">
    <source>
        <dbReference type="ARBA" id="ARBA00012493"/>
    </source>
</evidence>
<evidence type="ECO:0000256" key="7">
    <source>
        <dbReference type="ARBA" id="ARBA00023118"/>
    </source>
</evidence>
<dbReference type="InterPro" id="IPR000123">
    <property type="entry name" value="Reverse_transcriptase_msDNA"/>
</dbReference>
<dbReference type="PANTHER" id="PTHR34047">
    <property type="entry name" value="NUCLEAR INTRON MATURASE 1, MITOCHONDRIAL-RELATED"/>
    <property type="match status" value="1"/>
</dbReference>
<dbReference type="GO" id="GO:0046872">
    <property type="term" value="F:metal ion binding"/>
    <property type="evidence" value="ECO:0007669"/>
    <property type="project" value="UniProtKB-KW"/>
</dbReference>
<sequence>MKFPVPKIRTLLQLANLLEIEPEQLRWLANPCGRRSAPDSWSRHYRSHWIRKRSGGWRLIEAPRSRLRYVQRILLDTIFNAMPPHVLAFGFCRNRSVIDFVKPHVGKDVCWRFDLTDFFTSVTTGRVAGLLRNSGYPCDVANSIAMLTTVQTSPRILSVEHPRATFSVQSPKHLRRHLPQGAPTSPAIANLCAYRLDARLSGLARSVGGVCYSRYADDILFSGDSDLARQSGRLRAHVGAIAIEEGFEINYRKTRLARASQRQFAAGIVLNEKLNVPRENFDRLKAILHNCVRSGPTSQNRDNHPAFRQHLEGRVQWVEMLNRGRGEKLRKLLERIEW</sequence>
<dbReference type="CDD" id="cd03487">
    <property type="entry name" value="RT_Bac_retron_II"/>
    <property type="match status" value="1"/>
</dbReference>
<evidence type="ECO:0000256" key="3">
    <source>
        <dbReference type="ARBA" id="ARBA00022695"/>
    </source>
</evidence>
<dbReference type="PRINTS" id="PR00866">
    <property type="entry name" value="RNADNAPOLMS"/>
</dbReference>
<keyword evidence="4" id="KW-0479">Metal-binding</keyword>
<dbReference type="GO" id="GO:0003723">
    <property type="term" value="F:RNA binding"/>
    <property type="evidence" value="ECO:0007669"/>
    <property type="project" value="InterPro"/>
</dbReference>
<dbReference type="AlphaFoldDB" id="A0A5B9PGF8"/>
<evidence type="ECO:0000313" key="12">
    <source>
        <dbReference type="Proteomes" id="UP000322214"/>
    </source>
</evidence>
<name>A0A5B9PGF8_9BACT</name>
<keyword evidence="12" id="KW-1185">Reference proteome</keyword>
<evidence type="ECO:0000256" key="6">
    <source>
        <dbReference type="ARBA" id="ARBA00022918"/>
    </source>
</evidence>
<evidence type="ECO:0000256" key="8">
    <source>
        <dbReference type="ARBA" id="ARBA00034120"/>
    </source>
</evidence>
<reference evidence="11 12" key="1">
    <citation type="submission" date="2019-08" db="EMBL/GenBank/DDBJ databases">
        <title>Deep-cultivation of Planctomycetes and their phenomic and genomic characterization uncovers novel biology.</title>
        <authorList>
            <person name="Wiegand S."/>
            <person name="Jogler M."/>
            <person name="Boedeker C."/>
            <person name="Pinto D."/>
            <person name="Vollmers J."/>
            <person name="Rivas-Marin E."/>
            <person name="Kohn T."/>
            <person name="Peeters S.H."/>
            <person name="Heuer A."/>
            <person name="Rast P."/>
            <person name="Oberbeckmann S."/>
            <person name="Bunk B."/>
            <person name="Jeske O."/>
            <person name="Meyerdierks A."/>
            <person name="Storesund J.E."/>
            <person name="Kallscheuer N."/>
            <person name="Luecker S."/>
            <person name="Lage O.M."/>
            <person name="Pohl T."/>
            <person name="Merkel B.J."/>
            <person name="Hornburger P."/>
            <person name="Mueller R.-W."/>
            <person name="Bruemmer F."/>
            <person name="Labrenz M."/>
            <person name="Spormann A.M."/>
            <person name="Op den Camp H."/>
            <person name="Overmann J."/>
            <person name="Amann R."/>
            <person name="Jetten M.S.M."/>
            <person name="Mascher T."/>
            <person name="Medema M.H."/>
            <person name="Devos D.P."/>
            <person name="Kaster A.-K."/>
            <person name="Ovreas L."/>
            <person name="Rohde M."/>
            <person name="Galperin M.Y."/>
            <person name="Jogler C."/>
        </authorList>
    </citation>
    <scope>NUCLEOTIDE SEQUENCE [LARGE SCALE GENOMIC DNA]</scope>
    <source>
        <strain evidence="11 12">FC18</strain>
    </source>
</reference>
<keyword evidence="3" id="KW-0548">Nucleotidyltransferase</keyword>
<comment type="catalytic activity">
    <reaction evidence="9">
        <text>DNA(n) + a 2'-deoxyribonucleoside 5'-triphosphate = DNA(n+1) + diphosphate</text>
        <dbReference type="Rhea" id="RHEA:22508"/>
        <dbReference type="Rhea" id="RHEA-COMP:17339"/>
        <dbReference type="Rhea" id="RHEA-COMP:17340"/>
        <dbReference type="ChEBI" id="CHEBI:33019"/>
        <dbReference type="ChEBI" id="CHEBI:61560"/>
        <dbReference type="ChEBI" id="CHEBI:173112"/>
        <dbReference type="EC" id="2.7.7.49"/>
    </reaction>
</comment>
<gene>
    <name evidence="11" type="ORF">MFFC18_42590</name>
</gene>
<proteinExistence type="inferred from homology"/>
<evidence type="ECO:0000256" key="5">
    <source>
        <dbReference type="ARBA" id="ARBA00022842"/>
    </source>
</evidence>
<dbReference type="Proteomes" id="UP000322214">
    <property type="component" value="Chromosome"/>
</dbReference>
<keyword evidence="7" id="KW-0051">Antiviral defense</keyword>
<dbReference type="InterPro" id="IPR043502">
    <property type="entry name" value="DNA/RNA_pol_sf"/>
</dbReference>
<dbReference type="GO" id="GO:0003964">
    <property type="term" value="F:RNA-directed DNA polymerase activity"/>
    <property type="evidence" value="ECO:0007669"/>
    <property type="project" value="UniProtKB-KW"/>
</dbReference>
<evidence type="ECO:0000259" key="10">
    <source>
        <dbReference type="PROSITE" id="PS50878"/>
    </source>
</evidence>
<dbReference type="Pfam" id="PF00078">
    <property type="entry name" value="RVT_1"/>
    <property type="match status" value="1"/>
</dbReference>
<dbReference type="EC" id="2.7.7.49" evidence="1"/>
<feature type="domain" description="Reverse transcriptase" evidence="10">
    <location>
        <begin position="31"/>
        <end position="270"/>
    </location>
</feature>
<dbReference type="PROSITE" id="PS50878">
    <property type="entry name" value="RT_POL"/>
    <property type="match status" value="1"/>
</dbReference>
<comment type="similarity">
    <text evidence="8">Belongs to the bacterial reverse transcriptase family.</text>
</comment>
<dbReference type="OrthoDB" id="9788687at2"/>